<dbReference type="InterPro" id="IPR022050">
    <property type="entry name" value="T_hemolysin"/>
</dbReference>
<dbReference type="Pfam" id="PF12261">
    <property type="entry name" value="T_hemolysin"/>
    <property type="match status" value="1"/>
</dbReference>
<organism evidence="2 3">
    <name type="scientific">Massilia oculi</name>
    <dbReference type="NCBI Taxonomy" id="945844"/>
    <lineage>
        <taxon>Bacteria</taxon>
        <taxon>Pseudomonadati</taxon>
        <taxon>Pseudomonadota</taxon>
        <taxon>Betaproteobacteria</taxon>
        <taxon>Burkholderiales</taxon>
        <taxon>Oxalobacteraceae</taxon>
        <taxon>Telluria group</taxon>
        <taxon>Massilia</taxon>
    </lineage>
</organism>
<dbReference type="Proteomes" id="UP000245820">
    <property type="component" value="Chromosome"/>
</dbReference>
<gene>
    <name evidence="2" type="ORF">DIR46_22855</name>
</gene>
<dbReference type="OrthoDB" id="7432757at2"/>
<evidence type="ECO:0000313" key="2">
    <source>
        <dbReference type="EMBL" id="AWL07843.1"/>
    </source>
</evidence>
<evidence type="ECO:0000313" key="3">
    <source>
        <dbReference type="Proteomes" id="UP000245820"/>
    </source>
</evidence>
<sequence length="206" mass="21764">MPTPPCRPGHVSAAGDDRADGLDGLELVPPGHPARPALEAFIGAQFARTYGARLAHFCPTLAGHRDADGTWVAALGYTPAADAGLFLEQYLDLPVETAIAGHVGHPVARGDVVEVGNLAAIDAGAGRRLIVAMTRHLHRQGLAWVTFTATRALLNSFARLRLTPSVLAEADPARLADAGRGWGTYYATHPQVMFGNIGFGHDHLAR</sequence>
<name>A0A2S2DR22_9BURK</name>
<keyword evidence="3" id="KW-1185">Reference proteome</keyword>
<protein>
    <recommendedName>
        <fullName evidence="4">Thermostable hemolysin</fullName>
    </recommendedName>
</protein>
<accession>A0A2S2DR22</accession>
<evidence type="ECO:0000256" key="1">
    <source>
        <dbReference type="SAM" id="MobiDB-lite"/>
    </source>
</evidence>
<dbReference type="AlphaFoldDB" id="A0A2S2DR22"/>
<proteinExistence type="predicted"/>
<dbReference type="EMBL" id="CP029343">
    <property type="protein sequence ID" value="AWL07843.1"/>
    <property type="molecule type" value="Genomic_DNA"/>
</dbReference>
<feature type="region of interest" description="Disordered" evidence="1">
    <location>
        <begin position="1"/>
        <end position="20"/>
    </location>
</feature>
<evidence type="ECO:0008006" key="4">
    <source>
        <dbReference type="Google" id="ProtNLM"/>
    </source>
</evidence>
<reference evidence="2 3" key="1">
    <citation type="submission" date="2018-05" db="EMBL/GenBank/DDBJ databases">
        <title>Complete genome sequence of Massilia oculi sp. nov. CCUG 43427T (=DSM 26321T), the type strain of M. oculi, and comparison with genome sequences of other Massilia strains.</title>
        <authorList>
            <person name="Zhu B."/>
        </authorList>
    </citation>
    <scope>NUCLEOTIDE SEQUENCE [LARGE SCALE GENOMIC DNA]</scope>
    <source>
        <strain evidence="2 3">CCUG 43427</strain>
    </source>
</reference>
<dbReference type="KEGG" id="mtim:DIR46_22855"/>